<organism evidence="2 3">
    <name type="scientific">Streptomyces caviscabies</name>
    <dbReference type="NCBI Taxonomy" id="90079"/>
    <lineage>
        <taxon>Bacteria</taxon>
        <taxon>Bacillati</taxon>
        <taxon>Actinomycetota</taxon>
        <taxon>Actinomycetes</taxon>
        <taxon>Kitasatosporales</taxon>
        <taxon>Streptomycetaceae</taxon>
        <taxon>Streptomyces</taxon>
    </lineage>
</organism>
<feature type="compositionally biased region" description="Low complexity" evidence="1">
    <location>
        <begin position="168"/>
        <end position="182"/>
    </location>
</feature>
<comment type="caution">
    <text evidence="2">The sequence shown here is derived from an EMBL/GenBank/DDBJ whole genome shotgun (WGS) entry which is preliminary data.</text>
</comment>
<name>A0ABW2M4Q9_9ACTN</name>
<evidence type="ECO:0000313" key="2">
    <source>
        <dbReference type="EMBL" id="MFC7349088.1"/>
    </source>
</evidence>
<dbReference type="Proteomes" id="UP001596509">
    <property type="component" value="Unassembled WGS sequence"/>
</dbReference>
<dbReference type="EMBL" id="JBHTCK010000001">
    <property type="protein sequence ID" value="MFC7349088.1"/>
    <property type="molecule type" value="Genomic_DNA"/>
</dbReference>
<keyword evidence="3" id="KW-1185">Reference proteome</keyword>
<dbReference type="RefSeq" id="WP_256995059.1">
    <property type="nucleotide sequence ID" value="NZ_JBHTCK010000001.1"/>
</dbReference>
<protein>
    <submittedName>
        <fullName evidence="2">Uncharacterized protein</fullName>
    </submittedName>
</protein>
<feature type="region of interest" description="Disordered" evidence="1">
    <location>
        <begin position="135"/>
        <end position="182"/>
    </location>
</feature>
<proteinExistence type="predicted"/>
<evidence type="ECO:0000313" key="3">
    <source>
        <dbReference type="Proteomes" id="UP001596509"/>
    </source>
</evidence>
<reference evidence="3" key="1">
    <citation type="journal article" date="2019" name="Int. J. Syst. Evol. Microbiol.">
        <title>The Global Catalogue of Microorganisms (GCM) 10K type strain sequencing project: providing services to taxonomists for standard genome sequencing and annotation.</title>
        <authorList>
            <consortium name="The Broad Institute Genomics Platform"/>
            <consortium name="The Broad Institute Genome Sequencing Center for Infectious Disease"/>
            <person name="Wu L."/>
            <person name="Ma J."/>
        </authorList>
    </citation>
    <scope>NUCLEOTIDE SEQUENCE [LARGE SCALE GENOMIC DNA]</scope>
    <source>
        <strain evidence="3">ICMP 19430</strain>
    </source>
</reference>
<evidence type="ECO:0000256" key="1">
    <source>
        <dbReference type="SAM" id="MobiDB-lite"/>
    </source>
</evidence>
<accession>A0ABW2M4Q9</accession>
<feature type="compositionally biased region" description="Basic and acidic residues" evidence="1">
    <location>
        <begin position="135"/>
        <end position="152"/>
    </location>
</feature>
<gene>
    <name evidence="2" type="ORF">ACFQW9_00370</name>
</gene>
<sequence length="182" mass="19198">MATGEGSEGAGSSGGLFGGFIGGAVAAAQSAVAELYTELESFTKFRDRIDEILVDLKASPADAKKLGEISIKDSQFGDVSWPEAKGMFASYEKVVGELETLSKLLSDSIEGMSIAVLASHKGYDNMDQDIRERMLAIKSGVEEHYPKPDKAEAPVTKQSGDRPAEVPSSSGDTSGTDGLSWE</sequence>